<dbReference type="AlphaFoldDB" id="A0A101PCX1"/>
<gene>
    <name evidence="2" type="ORF">AQI95_05140</name>
</gene>
<dbReference type="STRING" id="67386.AQI95_05140"/>
<evidence type="ECO:0000313" key="2">
    <source>
        <dbReference type="EMBL" id="KUN09232.1"/>
    </source>
</evidence>
<organism evidence="2 3">
    <name type="scientific">Streptomyces yokosukanensis</name>
    <dbReference type="NCBI Taxonomy" id="67386"/>
    <lineage>
        <taxon>Bacteria</taxon>
        <taxon>Bacillati</taxon>
        <taxon>Actinomycetota</taxon>
        <taxon>Actinomycetes</taxon>
        <taxon>Kitasatosporales</taxon>
        <taxon>Streptomycetaceae</taxon>
        <taxon>Streptomyces</taxon>
    </lineage>
</organism>
<dbReference type="EMBL" id="LMWN01000006">
    <property type="protein sequence ID" value="KUN09232.1"/>
    <property type="molecule type" value="Genomic_DNA"/>
</dbReference>
<feature type="signal peptide" evidence="1">
    <location>
        <begin position="1"/>
        <end position="31"/>
    </location>
</feature>
<protein>
    <submittedName>
        <fullName evidence="2">Uncharacterized protein</fullName>
    </submittedName>
</protein>
<dbReference type="InterPro" id="IPR006311">
    <property type="entry name" value="TAT_signal"/>
</dbReference>
<dbReference type="OrthoDB" id="9182691at2"/>
<evidence type="ECO:0000256" key="1">
    <source>
        <dbReference type="SAM" id="SignalP"/>
    </source>
</evidence>
<name>A0A101PCX1_9ACTN</name>
<evidence type="ECO:0000313" key="3">
    <source>
        <dbReference type="Proteomes" id="UP000053127"/>
    </source>
</evidence>
<comment type="caution">
    <text evidence="2">The sequence shown here is derived from an EMBL/GenBank/DDBJ whole genome shotgun (WGS) entry which is preliminary data.</text>
</comment>
<dbReference type="Proteomes" id="UP000053127">
    <property type="component" value="Unassembled WGS sequence"/>
</dbReference>
<dbReference type="RefSeq" id="WP_067118005.1">
    <property type="nucleotide sequence ID" value="NZ_KQ948207.1"/>
</dbReference>
<keyword evidence="1" id="KW-0732">Signal</keyword>
<accession>A0A101PCX1</accession>
<feature type="chain" id="PRO_5007102559" evidence="1">
    <location>
        <begin position="32"/>
        <end position="384"/>
    </location>
</feature>
<proteinExistence type="predicted"/>
<reference evidence="2 3" key="1">
    <citation type="submission" date="2015-10" db="EMBL/GenBank/DDBJ databases">
        <title>Draft genome sequence of Streptomyces yokosukanensis DSM 40224, type strain for the species Streptomyces yokosukanensis.</title>
        <authorList>
            <person name="Ruckert C."/>
            <person name="Winkler A."/>
            <person name="Kalinowski J."/>
            <person name="Kampfer P."/>
            <person name="Glaeser S."/>
        </authorList>
    </citation>
    <scope>NUCLEOTIDE SEQUENCE [LARGE SCALE GENOMIC DNA]</scope>
    <source>
        <strain evidence="2 3">DSM 40224</strain>
    </source>
</reference>
<dbReference type="PROSITE" id="PS51318">
    <property type="entry name" value="TAT"/>
    <property type="match status" value="1"/>
</dbReference>
<keyword evidence="3" id="KW-1185">Reference proteome</keyword>
<sequence length="384" mass="41617">MPTRRTVLAATAATAAAAALTNVAATGAAHADTATTDAARKKTARDNIRAVDTGMRTNYDTLRANLTQHLGPVIIVSNDMVGGTYYLVNNGKVIETIRPVDEVFELAKSIAHTPLGIYSVCAPYLDPKNILAAQAQYVDPHDLAMVAFTGPKDTSWITPLQTFANTLDTARRTLEDAVLPADLHDSCAFILDHAHDYISDTIRKREFDMKSFEDFSGAVYPSIRTNMYWSSKVQIQGVSDLMTRWRKQVGDDAWSGLYAVVLSLWTTYELNQNSIIIKNFMNESEVDSHLIDLMTAQTPADPVAVALDNLARIVQDNIAAEMVFATDQTTADALKGRQDLLSTEILQLLGGGTGANAASAITKGQANQLVCPFHNRSAATPALV</sequence>